<dbReference type="Pfam" id="PF07589">
    <property type="entry name" value="PEP-CTERM"/>
    <property type="match status" value="1"/>
</dbReference>
<evidence type="ECO:0000313" key="5">
    <source>
        <dbReference type="Proteomes" id="UP000809349"/>
    </source>
</evidence>
<feature type="compositionally biased region" description="Pro residues" evidence="1">
    <location>
        <begin position="176"/>
        <end position="219"/>
    </location>
</feature>
<protein>
    <submittedName>
        <fullName evidence="4">PEP-CTERM sorting domain-containing protein</fullName>
    </submittedName>
</protein>
<dbReference type="InterPro" id="IPR013424">
    <property type="entry name" value="Ice-binding_C"/>
</dbReference>
<gene>
    <name evidence="4" type="ORF">I4X03_015740</name>
</gene>
<evidence type="ECO:0000313" key="4">
    <source>
        <dbReference type="EMBL" id="MBZ2208718.1"/>
    </source>
</evidence>
<sequence>MFNRNNSFNAINNCLAGALVAVAALAPQMALAAPIYSVDTLLGSVTLDNSGKDELAMLRHYAGDSLLNSTKSEGNVTAYADDGQWFVDTGTATPGFFVLKFGTGNTGQDSHYFFKNDGAIGTNKLVWTNAQVDFLTGGGNCFAEGTTSGKKGPDLASCNIGRLSHYAFVGMITPPVDNPPPTDNPPTGNPPTDNPPTDHPPTDIPPTDVPPTDVPPTDIPEPGSLALAGLGLLALFGARKKLAK</sequence>
<dbReference type="EMBL" id="JAFBIL020000006">
    <property type="protein sequence ID" value="MBZ2208718.1"/>
    <property type="molecule type" value="Genomic_DNA"/>
</dbReference>
<name>A0ABS7SRZ0_9BURK</name>
<feature type="region of interest" description="Disordered" evidence="1">
    <location>
        <begin position="171"/>
        <end position="223"/>
    </location>
</feature>
<feature type="signal peptide" evidence="2">
    <location>
        <begin position="1"/>
        <end position="32"/>
    </location>
</feature>
<organism evidence="4 5">
    <name type="scientific">Massilia soli</name>
    <dbReference type="NCBI Taxonomy" id="2792854"/>
    <lineage>
        <taxon>Bacteria</taxon>
        <taxon>Pseudomonadati</taxon>
        <taxon>Pseudomonadota</taxon>
        <taxon>Betaproteobacteria</taxon>
        <taxon>Burkholderiales</taxon>
        <taxon>Oxalobacteraceae</taxon>
        <taxon>Telluria group</taxon>
        <taxon>Massilia</taxon>
    </lineage>
</organism>
<accession>A0ABS7SRZ0</accession>
<evidence type="ECO:0000256" key="2">
    <source>
        <dbReference type="SAM" id="SignalP"/>
    </source>
</evidence>
<evidence type="ECO:0000256" key="1">
    <source>
        <dbReference type="SAM" id="MobiDB-lite"/>
    </source>
</evidence>
<reference evidence="4 5" key="1">
    <citation type="submission" date="2021-08" db="EMBL/GenBank/DDBJ databases">
        <title>Massilia sp. R798.</title>
        <authorList>
            <person name="Baek J.H."/>
            <person name="Jung H.S."/>
            <person name="Kim K.R."/>
            <person name="Jeon C.O."/>
        </authorList>
    </citation>
    <scope>NUCLEOTIDE SEQUENCE [LARGE SCALE GENOMIC DNA]</scope>
    <source>
        <strain evidence="4 5">R798</strain>
    </source>
</reference>
<feature type="chain" id="PRO_5047527877" evidence="2">
    <location>
        <begin position="33"/>
        <end position="244"/>
    </location>
</feature>
<feature type="domain" description="Ice-binding protein C-terminal" evidence="3">
    <location>
        <begin position="219"/>
        <end position="241"/>
    </location>
</feature>
<keyword evidence="2" id="KW-0732">Signal</keyword>
<proteinExistence type="predicted"/>
<evidence type="ECO:0000259" key="3">
    <source>
        <dbReference type="Pfam" id="PF07589"/>
    </source>
</evidence>
<comment type="caution">
    <text evidence="4">The sequence shown here is derived from an EMBL/GenBank/DDBJ whole genome shotgun (WGS) entry which is preliminary data.</text>
</comment>
<dbReference type="Proteomes" id="UP000809349">
    <property type="component" value="Unassembled WGS sequence"/>
</dbReference>
<keyword evidence="5" id="KW-1185">Reference proteome</keyword>